<feature type="non-terminal residue" evidence="1">
    <location>
        <position position="51"/>
    </location>
</feature>
<proteinExistence type="predicted"/>
<evidence type="ECO:0000313" key="1">
    <source>
        <dbReference type="EMBL" id="KAJ3613822.1"/>
    </source>
</evidence>
<protein>
    <submittedName>
        <fullName evidence="1">Uncharacterized protein</fullName>
    </submittedName>
</protein>
<gene>
    <name evidence="1" type="ORF">NHX12_020068</name>
</gene>
<dbReference type="EMBL" id="JANIIK010000035">
    <property type="protein sequence ID" value="KAJ3613822.1"/>
    <property type="molecule type" value="Genomic_DNA"/>
</dbReference>
<dbReference type="AlphaFoldDB" id="A0A9Q0EUL9"/>
<reference evidence="1" key="1">
    <citation type="submission" date="2022-07" db="EMBL/GenBank/DDBJ databases">
        <title>Chromosome-level genome of Muraenolepis orangiensis.</title>
        <authorList>
            <person name="Kim J."/>
        </authorList>
    </citation>
    <scope>NUCLEOTIDE SEQUENCE</scope>
    <source>
        <strain evidence="1">KU_S4_2022</strain>
        <tissue evidence="1">Muscle</tissue>
    </source>
</reference>
<keyword evidence="2" id="KW-1185">Reference proteome</keyword>
<evidence type="ECO:0000313" key="2">
    <source>
        <dbReference type="Proteomes" id="UP001148018"/>
    </source>
</evidence>
<accession>A0A9Q0EUL9</accession>
<sequence length="51" mass="5500">CVWCCTPTHGSRELLLLGAELKVVPFSSCSPCLHEDCMDLSPAYVIAAVHP</sequence>
<comment type="caution">
    <text evidence="1">The sequence shown here is derived from an EMBL/GenBank/DDBJ whole genome shotgun (WGS) entry which is preliminary data.</text>
</comment>
<dbReference type="Proteomes" id="UP001148018">
    <property type="component" value="Unassembled WGS sequence"/>
</dbReference>
<feature type="non-terminal residue" evidence="1">
    <location>
        <position position="1"/>
    </location>
</feature>
<name>A0A9Q0EUL9_9TELE</name>
<organism evidence="1 2">
    <name type="scientific">Muraenolepis orangiensis</name>
    <name type="common">Patagonian moray cod</name>
    <dbReference type="NCBI Taxonomy" id="630683"/>
    <lineage>
        <taxon>Eukaryota</taxon>
        <taxon>Metazoa</taxon>
        <taxon>Chordata</taxon>
        <taxon>Craniata</taxon>
        <taxon>Vertebrata</taxon>
        <taxon>Euteleostomi</taxon>
        <taxon>Actinopterygii</taxon>
        <taxon>Neopterygii</taxon>
        <taxon>Teleostei</taxon>
        <taxon>Neoteleostei</taxon>
        <taxon>Acanthomorphata</taxon>
        <taxon>Zeiogadaria</taxon>
        <taxon>Gadariae</taxon>
        <taxon>Gadiformes</taxon>
        <taxon>Muraenolepidoidei</taxon>
        <taxon>Muraenolepididae</taxon>
        <taxon>Muraenolepis</taxon>
    </lineage>
</organism>